<evidence type="ECO:0000256" key="1">
    <source>
        <dbReference type="SAM" id="MobiDB-lite"/>
    </source>
</evidence>
<evidence type="ECO:0000313" key="2">
    <source>
        <dbReference type="EMBL" id="PTB76316.1"/>
    </source>
</evidence>
<sequence>MGKSERRPEKGRYGSPPSWPGRALMESGQRSHEAPSGSGFLRDPCPLSSSNCSSETSLARTGNLPENEKLSLTSAPPDVMDRPALVQQECVKAATPPFPPQPLPRAPKSCVTRKLPPRRRCEVDSLACYTAHSVLRGAIAHVARVTRRLLSQEGVASEVVRCLALPCLALPCLACHAMPCHAMPMRCQEIQLLAPSGSCPPHFEELTCPDTMAEMDIASALQPASFAGDPNQAARQRLTQLRGCEHTSTYPRQHLFRSIIQASHRGVLGSL</sequence>
<organism evidence="2 3">
    <name type="scientific">Trichoderma longibrachiatum ATCC 18648</name>
    <dbReference type="NCBI Taxonomy" id="983965"/>
    <lineage>
        <taxon>Eukaryota</taxon>
        <taxon>Fungi</taxon>
        <taxon>Dikarya</taxon>
        <taxon>Ascomycota</taxon>
        <taxon>Pezizomycotina</taxon>
        <taxon>Sordariomycetes</taxon>
        <taxon>Hypocreomycetidae</taxon>
        <taxon>Hypocreales</taxon>
        <taxon>Hypocreaceae</taxon>
        <taxon>Trichoderma</taxon>
    </lineage>
</organism>
<keyword evidence="3" id="KW-1185">Reference proteome</keyword>
<reference evidence="2 3" key="1">
    <citation type="submission" date="2016-07" db="EMBL/GenBank/DDBJ databases">
        <title>Multiple horizontal gene transfer events from other fungi enriched the ability of initially mycotrophic Trichoderma (Ascomycota) to feed on dead plant biomass.</title>
        <authorList>
            <consortium name="DOE Joint Genome Institute"/>
            <person name="Aerts A."/>
            <person name="Atanasova L."/>
            <person name="Chenthamara K."/>
            <person name="Zhang J."/>
            <person name="Grujic M."/>
            <person name="Henrissat B."/>
            <person name="Kuo A."/>
            <person name="Salamov A."/>
            <person name="Lipzen A."/>
            <person name="Labutti K."/>
            <person name="Barry K."/>
            <person name="Miao Y."/>
            <person name="Rahimi M.J."/>
            <person name="Shen Q."/>
            <person name="Grigoriev I.V."/>
            <person name="Kubicek C.P."/>
            <person name="Druzhinina I.S."/>
        </authorList>
    </citation>
    <scope>NUCLEOTIDE SEQUENCE [LARGE SCALE GENOMIC DNA]</scope>
    <source>
        <strain evidence="2 3">ATCC 18648</strain>
    </source>
</reference>
<accession>A0A2T4C422</accession>
<evidence type="ECO:0000313" key="3">
    <source>
        <dbReference type="Proteomes" id="UP000240760"/>
    </source>
</evidence>
<dbReference type="AlphaFoldDB" id="A0A2T4C422"/>
<name>A0A2T4C422_TRILO</name>
<feature type="region of interest" description="Disordered" evidence="1">
    <location>
        <begin position="1"/>
        <end position="78"/>
    </location>
</feature>
<dbReference type="EMBL" id="KZ679132">
    <property type="protein sequence ID" value="PTB76316.1"/>
    <property type="molecule type" value="Genomic_DNA"/>
</dbReference>
<protein>
    <submittedName>
        <fullName evidence="2">Uncharacterized protein</fullName>
    </submittedName>
</protein>
<proteinExistence type="predicted"/>
<feature type="compositionally biased region" description="Basic and acidic residues" evidence="1">
    <location>
        <begin position="1"/>
        <end position="12"/>
    </location>
</feature>
<dbReference type="Proteomes" id="UP000240760">
    <property type="component" value="Unassembled WGS sequence"/>
</dbReference>
<feature type="compositionally biased region" description="Low complexity" evidence="1">
    <location>
        <begin position="48"/>
        <end position="57"/>
    </location>
</feature>
<gene>
    <name evidence="2" type="ORF">M440DRAFT_1249922</name>
</gene>